<comment type="caution">
    <text evidence="1">The sequence shown here is derived from an EMBL/GenBank/DDBJ whole genome shotgun (WGS) entry which is preliminary data.</text>
</comment>
<name>A0ABV6BMF6_9FLAO</name>
<sequence length="98" mass="11534">MKYLLKGWANEEYNDYHFFIEDVSKDGLIVEYNTRITKFNKTVLEDEILYAVTATTYDNAVKGMIAFCNQQNINFHQIVLGRVLTKPYVANDFEYYAK</sequence>
<dbReference type="Proteomes" id="UP001589734">
    <property type="component" value="Unassembled WGS sequence"/>
</dbReference>
<evidence type="ECO:0000313" key="2">
    <source>
        <dbReference type="Proteomes" id="UP001589734"/>
    </source>
</evidence>
<accession>A0ABV6BMF6</accession>
<proteinExistence type="predicted"/>
<reference evidence="1 2" key="1">
    <citation type="submission" date="2024-09" db="EMBL/GenBank/DDBJ databases">
        <authorList>
            <person name="Sun Q."/>
            <person name="Mori K."/>
        </authorList>
    </citation>
    <scope>NUCLEOTIDE SEQUENCE [LARGE SCALE GENOMIC DNA]</scope>
    <source>
        <strain evidence="1 2">CGMCC 1.12926</strain>
    </source>
</reference>
<keyword evidence="2" id="KW-1185">Reference proteome</keyword>
<dbReference type="EMBL" id="JBHLYW010000007">
    <property type="protein sequence ID" value="MFC0076628.1"/>
    <property type="molecule type" value="Genomic_DNA"/>
</dbReference>
<organism evidence="1 2">
    <name type="scientific">Flavobacterium procerum</name>
    <dbReference type="NCBI Taxonomy" id="1455569"/>
    <lineage>
        <taxon>Bacteria</taxon>
        <taxon>Pseudomonadati</taxon>
        <taxon>Bacteroidota</taxon>
        <taxon>Flavobacteriia</taxon>
        <taxon>Flavobacteriales</taxon>
        <taxon>Flavobacteriaceae</taxon>
        <taxon>Flavobacterium</taxon>
    </lineage>
</organism>
<evidence type="ECO:0000313" key="1">
    <source>
        <dbReference type="EMBL" id="MFC0076628.1"/>
    </source>
</evidence>
<dbReference type="RefSeq" id="WP_379689247.1">
    <property type="nucleotide sequence ID" value="NZ_JBHLYW010000007.1"/>
</dbReference>
<protein>
    <submittedName>
        <fullName evidence="1">Uncharacterized protein</fullName>
    </submittedName>
</protein>
<gene>
    <name evidence="1" type="ORF">ACFFLS_06240</name>
</gene>